<evidence type="ECO:0000313" key="1">
    <source>
        <dbReference type="EMBL" id="MBB5016073.1"/>
    </source>
</evidence>
<name>A0A7W7Y0Y2_9GAMM</name>
<dbReference type="RefSeq" id="WP_183948746.1">
    <property type="nucleotide sequence ID" value="NZ_JACHHX010000014.1"/>
</dbReference>
<proteinExistence type="predicted"/>
<keyword evidence="2" id="KW-1185">Reference proteome</keyword>
<dbReference type="SUPFAM" id="SSF82784">
    <property type="entry name" value="OsmC-like"/>
    <property type="match status" value="1"/>
</dbReference>
<evidence type="ECO:0000313" key="2">
    <source>
        <dbReference type="Proteomes" id="UP000519004"/>
    </source>
</evidence>
<dbReference type="InterPro" id="IPR036102">
    <property type="entry name" value="OsmC/Ohrsf"/>
</dbReference>
<comment type="caution">
    <text evidence="1">The sequence shown here is derived from an EMBL/GenBank/DDBJ whole genome shotgun (WGS) entry which is preliminary data.</text>
</comment>
<protein>
    <submittedName>
        <fullName evidence="1">Organic hydroperoxide reductase OsmC/OhrA</fullName>
    </submittedName>
</protein>
<dbReference type="InterPro" id="IPR015946">
    <property type="entry name" value="KH_dom-like_a/b"/>
</dbReference>
<sequence>MSETRDVRIRIEQEAGYAFRIEFPDTAIAALHTDEGPPLGGGTGPDPSRLLLAALGNCLSASLLFALRKFRNEPGRLRADVTATIARNAAGRWRIPKAWVELHLPEGGEQYQQLERILGQFEDFCIVTQSVRDGVEVEVTVKDAHGRVLLGDKHFEAGA</sequence>
<accession>A0A7W7Y0Y2</accession>
<dbReference type="Pfam" id="PF02566">
    <property type="entry name" value="OsmC"/>
    <property type="match status" value="1"/>
</dbReference>
<dbReference type="AlphaFoldDB" id="A0A7W7Y0Y2"/>
<dbReference type="EMBL" id="JACHHX010000014">
    <property type="protein sequence ID" value="MBB5016073.1"/>
    <property type="molecule type" value="Genomic_DNA"/>
</dbReference>
<dbReference type="Proteomes" id="UP000519004">
    <property type="component" value="Unassembled WGS sequence"/>
</dbReference>
<reference evidence="1 2" key="1">
    <citation type="submission" date="2020-08" db="EMBL/GenBank/DDBJ databases">
        <title>Genomic Encyclopedia of Type Strains, Phase IV (KMG-IV): sequencing the most valuable type-strain genomes for metagenomic binning, comparative biology and taxonomic classification.</title>
        <authorList>
            <person name="Goeker M."/>
        </authorList>
    </citation>
    <scope>NUCLEOTIDE SEQUENCE [LARGE SCALE GENOMIC DNA]</scope>
    <source>
        <strain evidence="1 2">DSM 25897</strain>
    </source>
</reference>
<gene>
    <name evidence="1" type="ORF">HNQ58_001983</name>
</gene>
<dbReference type="InterPro" id="IPR003718">
    <property type="entry name" value="OsmC/Ohr_fam"/>
</dbReference>
<organism evidence="1 2">
    <name type="scientific">Rehaibacterium terrae</name>
    <dbReference type="NCBI Taxonomy" id="1341696"/>
    <lineage>
        <taxon>Bacteria</taxon>
        <taxon>Pseudomonadati</taxon>
        <taxon>Pseudomonadota</taxon>
        <taxon>Gammaproteobacteria</taxon>
        <taxon>Lysobacterales</taxon>
        <taxon>Lysobacteraceae</taxon>
        <taxon>Rehaibacterium</taxon>
    </lineage>
</organism>
<dbReference type="Gene3D" id="3.30.300.20">
    <property type="match status" value="1"/>
</dbReference>